<evidence type="ECO:0000259" key="13">
    <source>
        <dbReference type="Pfam" id="PF18147"/>
    </source>
</evidence>
<evidence type="ECO:0000256" key="3">
    <source>
        <dbReference type="ARBA" id="ARBA00022741"/>
    </source>
</evidence>
<dbReference type="InterPro" id="IPR001650">
    <property type="entry name" value="Helicase_C-like"/>
</dbReference>
<dbReference type="Gene3D" id="3.40.50.300">
    <property type="entry name" value="P-loop containing nucleotide triphosphate hydrolases"/>
    <property type="match status" value="2"/>
</dbReference>
<dbReference type="PANTHER" id="PTHR12131">
    <property type="entry name" value="ATP-DEPENDENT RNA AND DNA HELICASE"/>
    <property type="match status" value="1"/>
</dbReference>
<sequence length="859" mass="97609">MHRLHRTSSAPMRHPIFSYPNLPCIGPGPLPQRRHRTALTTLKRAKQEADRINAAVMKVPLDSLDIPISLNMLKRFEKEGVNIEDSQQLKLARDLDIIKGPLAAFATTPSPYITTKLEKLRIKDEDARAILADYVDKISSDSLPYMRASTVADAVRAANPIERILLPELYQFILANVKHVDDKNLEIFMKLTDCKTPRKLYPEARRIKRKIILHIGPTNSGKMYTPLRRLQEAESSVYGGPTRLLAFEVNERVNKSGNGCNLLTGEDQHIREQFERYACTVEMIPLAKDFEVAVLDDIHLINDEERGWAWTQALLGLRAKEIHLCGEVTAVPLIKRICEVTGDTVTVNYYERATELVVEPRGFHNSFSNILPGDCVITFSRKNMFALRKRIESLGNVKAAISYGNLPLECRAEQAKLFNGLNSGYDVLIAADVLELGQNLNVRRIIFERVDKDNGADYQPLTVSEINRMASLAGRYKSQFERGYVCTFNNGDMRVLRQSLAVSNPMPLPRAGLYPTLDQVERVAAEFPEETFAGILEIFEEYRQLDTYYFLCNLTKQKEIANLIQDIDLSVNDRYTLVGAPCNTKDGMMSEFMAKFARVISSGDQVNLEDSELVVIPENPVRTTEELRGLENMHKVIMLYLWLSYRFPLAFPGAQAAKALKTECEEMIGRSLDEFHDTKTFERIHRRVVLSAPTEMETQSPNRGFVYSGLDLFTGKNSEPKNVEKLAAVLAPFVIEQNMAGQLISPAGNRSHTEQRPWPRPTPSSGIRDDGSWNQYAGKENLQDNGFPDSYSDGREKRPWRRSAAYDITYDRRQQRLEARGGQRLSAPRKIFEEQQRDLSDNKESDWSTGGRSDYERRD</sequence>
<feature type="region of interest" description="Disordered" evidence="10">
    <location>
        <begin position="811"/>
        <end position="859"/>
    </location>
</feature>
<keyword evidence="6" id="KW-0067">ATP-binding</keyword>
<proteinExistence type="predicted"/>
<feature type="domain" description="ATP-dependent RNA helicase SUV3 C-terminal" evidence="12">
    <location>
        <begin position="627"/>
        <end position="673"/>
    </location>
</feature>
<evidence type="ECO:0000313" key="16">
    <source>
        <dbReference type="Proteomes" id="UP000320333"/>
    </source>
</evidence>
<dbReference type="GO" id="GO:0045025">
    <property type="term" value="C:mitochondrial degradosome"/>
    <property type="evidence" value="ECO:0007669"/>
    <property type="project" value="TreeGrafter"/>
</dbReference>
<dbReference type="Pfam" id="PF00271">
    <property type="entry name" value="Helicase_C"/>
    <property type="match status" value="1"/>
</dbReference>
<reference evidence="15 16" key="1">
    <citation type="journal article" date="2019" name="Sci. Rep.">
        <title>Comparative genomics of chytrid fungi reveal insights into the obligate biotrophic and pathogenic lifestyle of Synchytrium endobioticum.</title>
        <authorList>
            <person name="van de Vossenberg B.T.L.H."/>
            <person name="Warris S."/>
            <person name="Nguyen H.D.T."/>
            <person name="van Gent-Pelzer M.P.E."/>
            <person name="Joly D.L."/>
            <person name="van de Geest H.C."/>
            <person name="Bonants P.J.M."/>
            <person name="Smith D.S."/>
            <person name="Levesque C.A."/>
            <person name="van der Lee T.A.J."/>
        </authorList>
    </citation>
    <scope>NUCLEOTIDE SEQUENCE [LARGE SCALE GENOMIC DNA]</scope>
    <source>
        <strain evidence="15 16">CBS 675.73</strain>
    </source>
</reference>
<dbReference type="GO" id="GO:0000965">
    <property type="term" value="P:mitochondrial RNA 3'-end processing"/>
    <property type="evidence" value="ECO:0007669"/>
    <property type="project" value="TreeGrafter"/>
</dbReference>
<evidence type="ECO:0000256" key="5">
    <source>
        <dbReference type="ARBA" id="ARBA00022806"/>
    </source>
</evidence>
<dbReference type="InterPro" id="IPR041082">
    <property type="entry name" value="Suv3_C_1"/>
</dbReference>
<keyword evidence="7" id="KW-0809">Transit peptide</keyword>
<dbReference type="InterPro" id="IPR027417">
    <property type="entry name" value="P-loop_NTPase"/>
</dbReference>
<name>A0A507FI32_9FUNG</name>
<dbReference type="Pfam" id="PF18147">
    <property type="entry name" value="Suv3_C_1"/>
    <property type="match status" value="1"/>
</dbReference>
<dbReference type="EC" id="3.6.4.13" evidence="2"/>
<dbReference type="Gene3D" id="1.20.272.40">
    <property type="match status" value="1"/>
</dbReference>
<evidence type="ECO:0000256" key="2">
    <source>
        <dbReference type="ARBA" id="ARBA00012552"/>
    </source>
</evidence>
<dbReference type="OrthoDB" id="6692397at2759"/>
<evidence type="ECO:0000256" key="8">
    <source>
        <dbReference type="ARBA" id="ARBA00023128"/>
    </source>
</evidence>
<feature type="compositionally biased region" description="Basic and acidic residues" evidence="10">
    <location>
        <begin position="830"/>
        <end position="846"/>
    </location>
</feature>
<keyword evidence="16" id="KW-1185">Reference proteome</keyword>
<comment type="catalytic activity">
    <reaction evidence="9">
        <text>ATP + H2O = ADP + phosphate + H(+)</text>
        <dbReference type="Rhea" id="RHEA:13065"/>
        <dbReference type="ChEBI" id="CHEBI:15377"/>
        <dbReference type="ChEBI" id="CHEBI:15378"/>
        <dbReference type="ChEBI" id="CHEBI:30616"/>
        <dbReference type="ChEBI" id="CHEBI:43474"/>
        <dbReference type="ChEBI" id="CHEBI:456216"/>
        <dbReference type="EC" id="3.6.4.13"/>
    </reaction>
</comment>
<feature type="region of interest" description="Disordered" evidence="10">
    <location>
        <begin position="745"/>
        <end position="798"/>
    </location>
</feature>
<dbReference type="InterPro" id="IPR050699">
    <property type="entry name" value="RNA-DNA_Helicase"/>
</dbReference>
<dbReference type="Proteomes" id="UP000320333">
    <property type="component" value="Unassembled WGS sequence"/>
</dbReference>
<dbReference type="GO" id="GO:0005524">
    <property type="term" value="F:ATP binding"/>
    <property type="evidence" value="ECO:0007669"/>
    <property type="project" value="UniProtKB-KW"/>
</dbReference>
<feature type="domain" description="ATP-dependent RNA helicase SUV3 DEXQ-box helicase" evidence="14">
    <location>
        <begin position="197"/>
        <end position="350"/>
    </location>
</feature>
<dbReference type="PANTHER" id="PTHR12131:SF1">
    <property type="entry name" value="ATP-DEPENDENT RNA HELICASE SUPV3L1, MITOCHONDRIAL-RELATED"/>
    <property type="match status" value="1"/>
</dbReference>
<keyword evidence="4" id="KW-0378">Hydrolase</keyword>
<evidence type="ECO:0000256" key="4">
    <source>
        <dbReference type="ARBA" id="ARBA00022801"/>
    </source>
</evidence>
<feature type="domain" description="Helicase C-terminal" evidence="11">
    <location>
        <begin position="372"/>
        <end position="458"/>
    </location>
</feature>
<dbReference type="GO" id="GO:0003724">
    <property type="term" value="F:RNA helicase activity"/>
    <property type="evidence" value="ECO:0007669"/>
    <property type="project" value="UniProtKB-EC"/>
</dbReference>
<evidence type="ECO:0000259" key="12">
    <source>
        <dbReference type="Pfam" id="PF12513"/>
    </source>
</evidence>
<accession>A0A507FI32</accession>
<dbReference type="SUPFAM" id="SSF52540">
    <property type="entry name" value="P-loop containing nucleoside triphosphate hydrolases"/>
    <property type="match status" value="1"/>
</dbReference>
<evidence type="ECO:0000259" key="11">
    <source>
        <dbReference type="Pfam" id="PF00271"/>
    </source>
</evidence>
<comment type="caution">
    <text evidence="15">The sequence shown here is derived from an EMBL/GenBank/DDBJ whole genome shotgun (WGS) entry which is preliminary data.</text>
</comment>
<evidence type="ECO:0000256" key="7">
    <source>
        <dbReference type="ARBA" id="ARBA00022946"/>
    </source>
</evidence>
<evidence type="ECO:0000313" key="15">
    <source>
        <dbReference type="EMBL" id="TPX75964.1"/>
    </source>
</evidence>
<feature type="compositionally biased region" description="Basic and acidic residues" evidence="10">
    <location>
        <begin position="811"/>
        <end position="821"/>
    </location>
</feature>
<dbReference type="Pfam" id="PF22527">
    <property type="entry name" value="DEXQc_Suv3"/>
    <property type="match status" value="1"/>
</dbReference>
<keyword evidence="5" id="KW-0347">Helicase</keyword>
<gene>
    <name evidence="15" type="ORF">CcCBS67573_g02758</name>
</gene>
<dbReference type="EMBL" id="QEAP01000062">
    <property type="protein sequence ID" value="TPX75964.1"/>
    <property type="molecule type" value="Genomic_DNA"/>
</dbReference>
<dbReference type="Pfam" id="PF12513">
    <property type="entry name" value="SUV3_C"/>
    <property type="match status" value="1"/>
</dbReference>
<evidence type="ECO:0000256" key="10">
    <source>
        <dbReference type="SAM" id="MobiDB-lite"/>
    </source>
</evidence>
<keyword evidence="3" id="KW-0547">Nucleotide-binding</keyword>
<protein>
    <recommendedName>
        <fullName evidence="2">RNA helicase</fullName>
        <ecNumber evidence="2">3.6.4.13</ecNumber>
    </recommendedName>
</protein>
<dbReference type="STRING" id="246404.A0A507FI32"/>
<dbReference type="GO" id="GO:0016787">
    <property type="term" value="F:hydrolase activity"/>
    <property type="evidence" value="ECO:0007669"/>
    <property type="project" value="UniProtKB-KW"/>
</dbReference>
<dbReference type="InterPro" id="IPR022192">
    <property type="entry name" value="SUV3_C"/>
</dbReference>
<dbReference type="FunFam" id="3.40.50.300:FF:000269">
    <property type="entry name" value="ATP-dependent RNA helicase SUPV3L1, mitochondrial"/>
    <property type="match status" value="1"/>
</dbReference>
<feature type="domain" description="Suv3 C-terminal" evidence="13">
    <location>
        <begin position="559"/>
        <end position="601"/>
    </location>
</feature>
<evidence type="ECO:0000256" key="6">
    <source>
        <dbReference type="ARBA" id="ARBA00022840"/>
    </source>
</evidence>
<evidence type="ECO:0000259" key="14">
    <source>
        <dbReference type="Pfam" id="PF22527"/>
    </source>
</evidence>
<organism evidence="15 16">
    <name type="scientific">Chytriomyces confervae</name>
    <dbReference type="NCBI Taxonomy" id="246404"/>
    <lineage>
        <taxon>Eukaryota</taxon>
        <taxon>Fungi</taxon>
        <taxon>Fungi incertae sedis</taxon>
        <taxon>Chytridiomycota</taxon>
        <taxon>Chytridiomycota incertae sedis</taxon>
        <taxon>Chytridiomycetes</taxon>
        <taxon>Chytridiales</taxon>
        <taxon>Chytriomycetaceae</taxon>
        <taxon>Chytriomyces</taxon>
    </lineage>
</organism>
<evidence type="ECO:0000256" key="9">
    <source>
        <dbReference type="ARBA" id="ARBA00047984"/>
    </source>
</evidence>
<comment type="subcellular location">
    <subcellularLocation>
        <location evidence="1">Mitochondrion</location>
    </subcellularLocation>
</comment>
<keyword evidence="8" id="KW-0496">Mitochondrion</keyword>
<dbReference type="AlphaFoldDB" id="A0A507FI32"/>
<dbReference type="Gene3D" id="1.20.58.1080">
    <property type="match status" value="1"/>
</dbReference>
<dbReference type="InterPro" id="IPR055206">
    <property type="entry name" value="DEXQc_SUV3"/>
</dbReference>
<evidence type="ECO:0000256" key="1">
    <source>
        <dbReference type="ARBA" id="ARBA00004173"/>
    </source>
</evidence>